<gene>
    <name evidence="4" type="ORF">SDC9_130413</name>
</gene>
<keyword evidence="3" id="KW-1133">Transmembrane helix</keyword>
<comment type="subcellular location">
    <subcellularLocation>
        <location evidence="1">Cell membrane</location>
        <topology evidence="1">Multi-pass membrane protein</topology>
    </subcellularLocation>
</comment>
<name>A0A645D2B8_9ZZZZ</name>
<dbReference type="PANTHER" id="PTHR43386">
    <property type="entry name" value="OLIGOPEPTIDE TRANSPORT SYSTEM PERMEASE PROTEIN APPC"/>
    <property type="match status" value="1"/>
</dbReference>
<dbReference type="PANTHER" id="PTHR43386:SF1">
    <property type="entry name" value="D,D-DIPEPTIDE TRANSPORT SYSTEM PERMEASE PROTEIN DDPC-RELATED"/>
    <property type="match status" value="1"/>
</dbReference>
<keyword evidence="3" id="KW-0472">Membrane</keyword>
<dbReference type="EMBL" id="VSSQ01032165">
    <property type="protein sequence ID" value="MPM83349.1"/>
    <property type="molecule type" value="Genomic_DNA"/>
</dbReference>
<keyword evidence="3" id="KW-0812">Transmembrane</keyword>
<keyword evidence="2" id="KW-0813">Transport</keyword>
<evidence type="ECO:0000313" key="4">
    <source>
        <dbReference type="EMBL" id="MPM83349.1"/>
    </source>
</evidence>
<dbReference type="InterPro" id="IPR050366">
    <property type="entry name" value="BP-dependent_transpt_permease"/>
</dbReference>
<reference evidence="4" key="1">
    <citation type="submission" date="2019-08" db="EMBL/GenBank/DDBJ databases">
        <authorList>
            <person name="Kucharzyk K."/>
            <person name="Murdoch R.W."/>
            <person name="Higgins S."/>
            <person name="Loffler F."/>
        </authorList>
    </citation>
    <scope>NUCLEOTIDE SEQUENCE</scope>
</reference>
<evidence type="ECO:0000256" key="3">
    <source>
        <dbReference type="SAM" id="Phobius"/>
    </source>
</evidence>
<dbReference type="GO" id="GO:0005886">
    <property type="term" value="C:plasma membrane"/>
    <property type="evidence" value="ECO:0007669"/>
    <property type="project" value="UniProtKB-SubCell"/>
</dbReference>
<evidence type="ECO:0000256" key="1">
    <source>
        <dbReference type="ARBA" id="ARBA00004651"/>
    </source>
</evidence>
<proteinExistence type="predicted"/>
<accession>A0A645D2B8</accession>
<organism evidence="4">
    <name type="scientific">bioreactor metagenome</name>
    <dbReference type="NCBI Taxonomy" id="1076179"/>
    <lineage>
        <taxon>unclassified sequences</taxon>
        <taxon>metagenomes</taxon>
        <taxon>ecological metagenomes</taxon>
    </lineage>
</organism>
<evidence type="ECO:0008006" key="5">
    <source>
        <dbReference type="Google" id="ProtNLM"/>
    </source>
</evidence>
<sequence length="92" mass="10000">MLPFVIPQVIAVSAVNAGYVVLTESAVSFLGFGVSYPYASWGNMIMTGFSLQDVNRYAYVWIPAGILIFLLVFSFHLIGEGLCTEAGEDMLV</sequence>
<protein>
    <recommendedName>
        <fullName evidence="5">ABC transmembrane type-1 domain-containing protein</fullName>
    </recommendedName>
</protein>
<evidence type="ECO:0000256" key="2">
    <source>
        <dbReference type="ARBA" id="ARBA00022448"/>
    </source>
</evidence>
<dbReference type="AlphaFoldDB" id="A0A645D2B8"/>
<feature type="transmembrane region" description="Helical" evidence="3">
    <location>
        <begin position="58"/>
        <end position="78"/>
    </location>
</feature>
<comment type="caution">
    <text evidence="4">The sequence shown here is derived from an EMBL/GenBank/DDBJ whole genome shotgun (WGS) entry which is preliminary data.</text>
</comment>